<dbReference type="Pfam" id="PF00501">
    <property type="entry name" value="AMP-binding"/>
    <property type="match status" value="1"/>
</dbReference>
<dbReference type="InterPro" id="IPR020845">
    <property type="entry name" value="AMP-binding_CS"/>
</dbReference>
<dbReference type="InterPro" id="IPR025110">
    <property type="entry name" value="AMP-bd_C"/>
</dbReference>
<dbReference type="SUPFAM" id="SSF56801">
    <property type="entry name" value="Acetyl-CoA synthetase-like"/>
    <property type="match status" value="1"/>
</dbReference>
<dbReference type="EMBL" id="FOMZ01000018">
    <property type="protein sequence ID" value="SFE62143.1"/>
    <property type="molecule type" value="Genomic_DNA"/>
</dbReference>
<dbReference type="Proteomes" id="UP000198716">
    <property type="component" value="Unassembled WGS sequence"/>
</dbReference>
<keyword evidence="5" id="KW-1185">Reference proteome</keyword>
<sequence>MTDDFPMTDKFTAWPAADAERYRRAGLWQGVPLGTALTAMADEVPDATAGVDHHRRISHAQLRAEADEISRGLLATGIGPGDRVVVQLPNVVEFLTVTVGMLRAGIIPVLALPGHRRTEIEHLAEVAEAVGYVTTDRFHGFDYRRIARHLRETTPDLRCVVRGDAQEFTSLETIRSTGAGSVTDSLPEVDPSGVALLLLSGGSTGKPKLIPRTHDDYALNIRGCAEALRFGRESVYLAVNPAAHNAALGCPGVWGALLVGGTAVFAASAAPDEVFGLIEREGVTHTTVVPAVAALWSSASTTRKVDMSDVLLQVGSSKFDEEAARHTQEALGCRISNWFGIGEGLLTYTRLDDPEEVIHGTEGRPLSAHDEVRIVDEESRDVPPGEIGELITRGPYTIRGYWNAPEANRAAFTPDGFFRTGDLARMTPEGNLVIAGRVKDTINRGGEKVSAEEVEFHLRGHERISEAALVSRPDTELGEASVAYVVLSGEDELSLSDLKRYLTARGLAVFKLPDDLRLLPALPRTPVGKIDKTSLREDAASPTPTG</sequence>
<dbReference type="PROSITE" id="PS00455">
    <property type="entry name" value="AMP_BINDING"/>
    <property type="match status" value="1"/>
</dbReference>
<feature type="domain" description="AMP-binding enzyme C-terminal" evidence="3">
    <location>
        <begin position="453"/>
        <end position="529"/>
    </location>
</feature>
<evidence type="ECO:0000259" key="3">
    <source>
        <dbReference type="Pfam" id="PF13193"/>
    </source>
</evidence>
<dbReference type="RefSeq" id="WP_217641849.1">
    <property type="nucleotide sequence ID" value="NZ_FOMZ01000018.1"/>
</dbReference>
<dbReference type="FunFam" id="2.30.38.10:FF:000003">
    <property type="entry name" value="Vibriobactin-specific 2,3-dihydroxybenzoate-AMP ligase"/>
    <property type="match status" value="1"/>
</dbReference>
<dbReference type="PANTHER" id="PTHR43767">
    <property type="entry name" value="LONG-CHAIN-FATTY-ACID--COA LIGASE"/>
    <property type="match status" value="1"/>
</dbReference>
<name>A0A1I2C329_9ACTN</name>
<dbReference type="InterPro" id="IPR045851">
    <property type="entry name" value="AMP-bd_C_sf"/>
</dbReference>
<evidence type="ECO:0000313" key="4">
    <source>
        <dbReference type="EMBL" id="SFE62143.1"/>
    </source>
</evidence>
<protein>
    <submittedName>
        <fullName evidence="4">2,3-dihydroxybenzoate-AMP ligase</fullName>
    </submittedName>
</protein>
<evidence type="ECO:0000256" key="1">
    <source>
        <dbReference type="ARBA" id="ARBA00022598"/>
    </source>
</evidence>
<dbReference type="InterPro" id="IPR050237">
    <property type="entry name" value="ATP-dep_AMP-bd_enzyme"/>
</dbReference>
<dbReference type="AlphaFoldDB" id="A0A1I2C329"/>
<evidence type="ECO:0000313" key="5">
    <source>
        <dbReference type="Proteomes" id="UP000198716"/>
    </source>
</evidence>
<organism evidence="4 5">
    <name type="scientific">Actinopolyspora alba</name>
    <dbReference type="NCBI Taxonomy" id="673379"/>
    <lineage>
        <taxon>Bacteria</taxon>
        <taxon>Bacillati</taxon>
        <taxon>Actinomycetota</taxon>
        <taxon>Actinomycetes</taxon>
        <taxon>Actinopolysporales</taxon>
        <taxon>Actinopolysporaceae</taxon>
        <taxon>Actinopolyspora</taxon>
        <taxon>Actinopolyspora alba group</taxon>
    </lineage>
</organism>
<dbReference type="InterPro" id="IPR000873">
    <property type="entry name" value="AMP-dep_synth/lig_dom"/>
</dbReference>
<proteinExistence type="predicted"/>
<dbReference type="GO" id="GO:0016878">
    <property type="term" value="F:acid-thiol ligase activity"/>
    <property type="evidence" value="ECO:0007669"/>
    <property type="project" value="UniProtKB-ARBA"/>
</dbReference>
<keyword evidence="1 4" id="KW-0436">Ligase</keyword>
<evidence type="ECO:0000259" key="2">
    <source>
        <dbReference type="Pfam" id="PF00501"/>
    </source>
</evidence>
<dbReference type="Gene3D" id="3.40.50.12780">
    <property type="entry name" value="N-terminal domain of ligase-like"/>
    <property type="match status" value="1"/>
</dbReference>
<reference evidence="5" key="1">
    <citation type="submission" date="2016-10" db="EMBL/GenBank/DDBJ databases">
        <authorList>
            <person name="Varghese N."/>
            <person name="Submissions S."/>
        </authorList>
    </citation>
    <scope>NUCLEOTIDE SEQUENCE [LARGE SCALE GENOMIC DNA]</scope>
    <source>
        <strain evidence="5">DSM 45004</strain>
    </source>
</reference>
<gene>
    <name evidence="4" type="ORF">SAMN04487819_11877</name>
</gene>
<accession>A0A1I2C329</accession>
<dbReference type="PANTHER" id="PTHR43767:SF1">
    <property type="entry name" value="NONRIBOSOMAL PEPTIDE SYNTHASE PES1 (EUROFUNG)-RELATED"/>
    <property type="match status" value="1"/>
</dbReference>
<dbReference type="InterPro" id="IPR042099">
    <property type="entry name" value="ANL_N_sf"/>
</dbReference>
<dbReference type="Pfam" id="PF13193">
    <property type="entry name" value="AMP-binding_C"/>
    <property type="match status" value="1"/>
</dbReference>
<feature type="domain" description="AMP-dependent synthetase/ligase" evidence="2">
    <location>
        <begin position="41"/>
        <end position="402"/>
    </location>
</feature>
<dbReference type="Gene3D" id="3.30.300.30">
    <property type="match status" value="1"/>
</dbReference>